<accession>A0A8S2UDJ4</accession>
<proteinExistence type="predicted"/>
<reference evidence="1" key="1">
    <citation type="submission" date="2021-02" db="EMBL/GenBank/DDBJ databases">
        <authorList>
            <person name="Nowell W R."/>
        </authorList>
    </citation>
    <scope>NUCLEOTIDE SEQUENCE</scope>
</reference>
<gene>
    <name evidence="1" type="ORF">SMN809_LOCUS27685</name>
</gene>
<dbReference type="Proteomes" id="UP000676336">
    <property type="component" value="Unassembled WGS sequence"/>
</dbReference>
<dbReference type="EMBL" id="CAJOBI010043990">
    <property type="protein sequence ID" value="CAF4338258.1"/>
    <property type="molecule type" value="Genomic_DNA"/>
</dbReference>
<sequence length="276" mass="30741">MGNNNYRKREPGLTYYGTGYDPYSGYENIENYGSVYQPTGREYPFGYGFTNGPTSGAQDIRLGGLGQQGISRYGYMYPTSFNSVLEPGLGGSKVRHIYMPNHIVNALQNLLQQSGAYMNPFIGGLGGSGFPQMPIMPLPYSQMGSNYWSMPYQAPSMFPQVPFPIPCPPPMIQPIMPQIPMPYMPIIPQIPNQQPMPYPLIMPQMPIPTPLIPVPPIIPQVQFVPPPMSYPSMFPSTPNVPFVMPCPSMIPQIPFPSPPPIVYQQIPMRKTHCFSI</sequence>
<protein>
    <submittedName>
        <fullName evidence="1">Uncharacterized protein</fullName>
    </submittedName>
</protein>
<organism evidence="1 2">
    <name type="scientific">Rotaria magnacalcarata</name>
    <dbReference type="NCBI Taxonomy" id="392030"/>
    <lineage>
        <taxon>Eukaryota</taxon>
        <taxon>Metazoa</taxon>
        <taxon>Spiralia</taxon>
        <taxon>Gnathifera</taxon>
        <taxon>Rotifera</taxon>
        <taxon>Eurotatoria</taxon>
        <taxon>Bdelloidea</taxon>
        <taxon>Philodinida</taxon>
        <taxon>Philodinidae</taxon>
        <taxon>Rotaria</taxon>
    </lineage>
</organism>
<dbReference type="AlphaFoldDB" id="A0A8S2UDJ4"/>
<evidence type="ECO:0000313" key="2">
    <source>
        <dbReference type="Proteomes" id="UP000676336"/>
    </source>
</evidence>
<evidence type="ECO:0000313" key="1">
    <source>
        <dbReference type="EMBL" id="CAF4338258.1"/>
    </source>
</evidence>
<comment type="caution">
    <text evidence="1">The sequence shown here is derived from an EMBL/GenBank/DDBJ whole genome shotgun (WGS) entry which is preliminary data.</text>
</comment>
<name>A0A8S2UDJ4_9BILA</name>